<reference evidence="1" key="1">
    <citation type="journal article" date="2014" name="Int. J. Syst. Evol. Microbiol.">
        <title>Complete genome sequence of Corynebacterium casei LMG S-19264T (=DSM 44701T), isolated from a smear-ripened cheese.</title>
        <authorList>
            <consortium name="US DOE Joint Genome Institute (JGI-PGF)"/>
            <person name="Walter F."/>
            <person name="Albersmeier A."/>
            <person name="Kalinowski J."/>
            <person name="Ruckert C."/>
        </authorList>
    </citation>
    <scope>NUCLEOTIDE SEQUENCE</scope>
    <source>
        <strain evidence="1">KCTC 12113</strain>
    </source>
</reference>
<protein>
    <submittedName>
        <fullName evidence="1">Uncharacterized protein</fullName>
    </submittedName>
</protein>
<organism evidence="1 2">
    <name type="scientific">Arenibacter certesii</name>
    <dbReference type="NCBI Taxonomy" id="228955"/>
    <lineage>
        <taxon>Bacteria</taxon>
        <taxon>Pseudomonadati</taxon>
        <taxon>Bacteroidota</taxon>
        <taxon>Flavobacteriia</taxon>
        <taxon>Flavobacteriales</taxon>
        <taxon>Flavobacteriaceae</taxon>
        <taxon>Arenibacter</taxon>
    </lineage>
</organism>
<evidence type="ECO:0000313" key="2">
    <source>
        <dbReference type="Proteomes" id="UP000634668"/>
    </source>
</evidence>
<evidence type="ECO:0000313" key="1">
    <source>
        <dbReference type="EMBL" id="GGW37055.1"/>
    </source>
</evidence>
<dbReference type="Proteomes" id="UP000634668">
    <property type="component" value="Unassembled WGS sequence"/>
</dbReference>
<accession>A0A918IYL3</accession>
<comment type="caution">
    <text evidence="1">The sequence shown here is derived from an EMBL/GenBank/DDBJ whole genome shotgun (WGS) entry which is preliminary data.</text>
</comment>
<dbReference type="RefSeq" id="WP_026813823.1">
    <property type="nucleotide sequence ID" value="NZ_BMWP01000014.1"/>
</dbReference>
<reference evidence="1" key="2">
    <citation type="submission" date="2020-09" db="EMBL/GenBank/DDBJ databases">
        <authorList>
            <person name="Sun Q."/>
            <person name="Kim S."/>
        </authorList>
    </citation>
    <scope>NUCLEOTIDE SEQUENCE</scope>
    <source>
        <strain evidence="1">KCTC 12113</strain>
    </source>
</reference>
<gene>
    <name evidence="1" type="ORF">GCM10007383_22390</name>
</gene>
<proteinExistence type="predicted"/>
<dbReference type="AlphaFoldDB" id="A0A918IYL3"/>
<dbReference type="EMBL" id="BMWP01000014">
    <property type="protein sequence ID" value="GGW37055.1"/>
    <property type="molecule type" value="Genomic_DNA"/>
</dbReference>
<keyword evidence="2" id="KW-1185">Reference proteome</keyword>
<sequence>MLRDGTTEVGTIGIEGVEFGAVNVILEERELVITRGVIVNSERSWLVHAAYEQWAIAAAR</sequence>
<name>A0A918IYL3_9FLAO</name>